<keyword evidence="13" id="KW-0407">Ion channel</keyword>
<evidence type="ECO:0000256" key="2">
    <source>
        <dbReference type="ARBA" id="ARBA00022448"/>
    </source>
</evidence>
<dbReference type="InterPro" id="IPR050599">
    <property type="entry name" value="VDCC_alpha-1_subunit"/>
</dbReference>
<comment type="caution">
    <text evidence="17">The sequence shown here is derived from an EMBL/GenBank/DDBJ whole genome shotgun (WGS) entry which is preliminary data.</text>
</comment>
<dbReference type="EMBL" id="CAUYUJ010018422">
    <property type="protein sequence ID" value="CAK0883493.1"/>
    <property type="molecule type" value="Genomic_DNA"/>
</dbReference>
<proteinExistence type="predicted"/>
<evidence type="ECO:0000256" key="1">
    <source>
        <dbReference type="ARBA" id="ARBA00004141"/>
    </source>
</evidence>
<feature type="transmembrane region" description="Helical" evidence="15">
    <location>
        <begin position="224"/>
        <end position="251"/>
    </location>
</feature>
<dbReference type="PANTHER" id="PTHR45628:SF7">
    <property type="entry name" value="VOLTAGE-DEPENDENT CALCIUM CHANNEL TYPE A SUBUNIT ALPHA-1"/>
    <property type="match status" value="1"/>
</dbReference>
<dbReference type="InterPro" id="IPR002048">
    <property type="entry name" value="EF_hand_dom"/>
</dbReference>
<evidence type="ECO:0000256" key="8">
    <source>
        <dbReference type="ARBA" id="ARBA00022882"/>
    </source>
</evidence>
<gene>
    <name evidence="17" type="ORF">PCOR1329_LOCUS65700</name>
</gene>
<dbReference type="InterPro" id="IPR027359">
    <property type="entry name" value="Volt_channel_dom_sf"/>
</dbReference>
<feature type="domain" description="EF-hand" evidence="16">
    <location>
        <begin position="347"/>
        <end position="382"/>
    </location>
</feature>
<keyword evidence="2" id="KW-0813">Transport</keyword>
<protein>
    <recommendedName>
        <fullName evidence="16">EF-hand domain-containing protein</fullName>
    </recommendedName>
</protein>
<evidence type="ECO:0000256" key="3">
    <source>
        <dbReference type="ARBA" id="ARBA00022553"/>
    </source>
</evidence>
<dbReference type="PROSITE" id="PS00018">
    <property type="entry name" value="EF_HAND_1"/>
    <property type="match status" value="1"/>
</dbReference>
<keyword evidence="7" id="KW-0106">Calcium</keyword>
<evidence type="ECO:0000256" key="10">
    <source>
        <dbReference type="ARBA" id="ARBA00023065"/>
    </source>
</evidence>
<evidence type="ECO:0000256" key="12">
    <source>
        <dbReference type="ARBA" id="ARBA00023180"/>
    </source>
</evidence>
<feature type="compositionally biased region" description="Acidic residues" evidence="14">
    <location>
        <begin position="404"/>
        <end position="420"/>
    </location>
</feature>
<evidence type="ECO:0000313" key="17">
    <source>
        <dbReference type="EMBL" id="CAK0883493.1"/>
    </source>
</evidence>
<evidence type="ECO:0000256" key="11">
    <source>
        <dbReference type="ARBA" id="ARBA00023136"/>
    </source>
</evidence>
<feature type="compositionally biased region" description="Polar residues" evidence="14">
    <location>
        <begin position="18"/>
        <end position="32"/>
    </location>
</feature>
<evidence type="ECO:0000256" key="4">
    <source>
        <dbReference type="ARBA" id="ARBA00022568"/>
    </source>
</evidence>
<keyword evidence="3" id="KW-0597">Phosphoprotein</keyword>
<dbReference type="InterPro" id="IPR005821">
    <property type="entry name" value="Ion_trans_dom"/>
</dbReference>
<keyword evidence="11 15" id="KW-0472">Membrane</keyword>
<keyword evidence="9 15" id="KW-1133">Transmembrane helix</keyword>
<organism evidence="17 18">
    <name type="scientific">Prorocentrum cordatum</name>
    <dbReference type="NCBI Taxonomy" id="2364126"/>
    <lineage>
        <taxon>Eukaryota</taxon>
        <taxon>Sar</taxon>
        <taxon>Alveolata</taxon>
        <taxon>Dinophyceae</taxon>
        <taxon>Prorocentrales</taxon>
        <taxon>Prorocentraceae</taxon>
        <taxon>Prorocentrum</taxon>
    </lineage>
</organism>
<dbReference type="Pfam" id="PF00520">
    <property type="entry name" value="Ion_trans"/>
    <property type="match status" value="1"/>
</dbReference>
<keyword evidence="4" id="KW-0109">Calcium transport</keyword>
<feature type="region of interest" description="Disordered" evidence="14">
    <location>
        <begin position="522"/>
        <end position="550"/>
    </location>
</feature>
<evidence type="ECO:0000256" key="15">
    <source>
        <dbReference type="SAM" id="Phobius"/>
    </source>
</evidence>
<evidence type="ECO:0000256" key="14">
    <source>
        <dbReference type="SAM" id="MobiDB-lite"/>
    </source>
</evidence>
<reference evidence="17" key="1">
    <citation type="submission" date="2023-10" db="EMBL/GenBank/DDBJ databases">
        <authorList>
            <person name="Chen Y."/>
            <person name="Shah S."/>
            <person name="Dougan E. K."/>
            <person name="Thang M."/>
            <person name="Chan C."/>
        </authorList>
    </citation>
    <scope>NUCLEOTIDE SEQUENCE [LARGE SCALE GENOMIC DNA]</scope>
</reference>
<feature type="transmembrane region" description="Helical" evidence="15">
    <location>
        <begin position="186"/>
        <end position="204"/>
    </location>
</feature>
<evidence type="ECO:0000256" key="9">
    <source>
        <dbReference type="ARBA" id="ARBA00022989"/>
    </source>
</evidence>
<name>A0ABN9WB40_9DINO</name>
<evidence type="ECO:0000256" key="13">
    <source>
        <dbReference type="ARBA" id="ARBA00023303"/>
    </source>
</evidence>
<keyword evidence="5" id="KW-0107">Calcium channel</keyword>
<feature type="transmembrane region" description="Helical" evidence="15">
    <location>
        <begin position="301"/>
        <end position="318"/>
    </location>
</feature>
<feature type="region of interest" description="Disordered" evidence="14">
    <location>
        <begin position="474"/>
        <end position="499"/>
    </location>
</feature>
<dbReference type="Proteomes" id="UP001189429">
    <property type="component" value="Unassembled WGS sequence"/>
</dbReference>
<keyword evidence="18" id="KW-1185">Reference proteome</keyword>
<keyword evidence="10" id="KW-0406">Ion transport</keyword>
<keyword evidence="8" id="KW-0851">Voltage-gated channel</keyword>
<feature type="compositionally biased region" description="Low complexity" evidence="14">
    <location>
        <begin position="33"/>
        <end position="42"/>
    </location>
</feature>
<feature type="region of interest" description="Disordered" evidence="14">
    <location>
        <begin position="18"/>
        <end position="53"/>
    </location>
</feature>
<evidence type="ECO:0000259" key="16">
    <source>
        <dbReference type="PROSITE" id="PS50222"/>
    </source>
</evidence>
<accession>A0ABN9WB40</accession>
<keyword evidence="6 15" id="KW-0812">Transmembrane</keyword>
<comment type="subcellular location">
    <subcellularLocation>
        <location evidence="1">Membrane</location>
        <topology evidence="1">Multi-pass membrane protein</topology>
    </subcellularLocation>
</comment>
<dbReference type="Gene3D" id="1.10.287.70">
    <property type="match status" value="1"/>
</dbReference>
<dbReference type="InterPro" id="IPR018247">
    <property type="entry name" value="EF_Hand_1_Ca_BS"/>
</dbReference>
<dbReference type="PANTHER" id="PTHR45628">
    <property type="entry name" value="VOLTAGE-DEPENDENT CALCIUM CHANNEL TYPE A SUBUNIT ALPHA-1"/>
    <property type="match status" value="1"/>
</dbReference>
<keyword evidence="12" id="KW-0325">Glycoprotein</keyword>
<dbReference type="Gene3D" id="1.20.120.350">
    <property type="entry name" value="Voltage-gated potassium channels. Chain C"/>
    <property type="match status" value="1"/>
</dbReference>
<dbReference type="SUPFAM" id="SSF81324">
    <property type="entry name" value="Voltage-gated potassium channels"/>
    <property type="match status" value="1"/>
</dbReference>
<evidence type="ECO:0000256" key="6">
    <source>
        <dbReference type="ARBA" id="ARBA00022692"/>
    </source>
</evidence>
<sequence>MKDDAVCLRDCVAPPVSPTVNNWQRRGSSGNESASATSTTTADPVTQPKTPMSPMIANSDIMKQRVREALRKPEYNVANFYHETGIWRSIATNPVFENLTLMVISINALWIAIDTDGNPASTLLDAQPIFQVAEHLFCWYFSFEWYVRFSSFRRKQDGLKDGWFVFDSCLVFMMVAETWVMTSILMLGSGGGSGMGGASILRLFRLLRLSRLARMLRSMPELMILIKGMLAASRSVFFTMCLLVILLYLFAIMLRQLTDGTPVGDAFFYSVPASMYKLLIEGVFLDNLGDTAETIAATSPVYAAVFFVFVVCAALMVMNMGDRRIGVLCEVVSAVAATEKEDMDVHALKTKLADVMGRLDTNNNGTLSEKEFVQLVSEPTAVLLLDEVGVDPIALIDMAPSIFEEEEEEDEAEADVDEEDGTSKPPKEIDFSSFMKIVLDLRGSNSASLKDLRELKNDLVTEMENLKVSLNVPTRRRSSLTRRPSSIDKCVSEPALATERSMAAARSKMAGPRPSAEQLCGMLPGSCGADARGSASPPPPRGSRGGEAGSGLDMQEVHVALCSLQLALARAQRPSPPGAASAEDERERFEWLDSMSRASVAHLERLQRMQRSCIGTDA</sequence>
<dbReference type="PROSITE" id="PS50222">
    <property type="entry name" value="EF_HAND_2"/>
    <property type="match status" value="1"/>
</dbReference>
<feature type="transmembrane region" description="Helical" evidence="15">
    <location>
        <begin position="162"/>
        <end position="180"/>
    </location>
</feature>
<evidence type="ECO:0000313" key="18">
    <source>
        <dbReference type="Proteomes" id="UP001189429"/>
    </source>
</evidence>
<evidence type="ECO:0000256" key="5">
    <source>
        <dbReference type="ARBA" id="ARBA00022673"/>
    </source>
</evidence>
<feature type="region of interest" description="Disordered" evidence="14">
    <location>
        <begin position="404"/>
        <end position="428"/>
    </location>
</feature>
<evidence type="ECO:0000256" key="7">
    <source>
        <dbReference type="ARBA" id="ARBA00022837"/>
    </source>
</evidence>